<evidence type="ECO:0000256" key="1">
    <source>
        <dbReference type="ARBA" id="ARBA00004453"/>
    </source>
</evidence>
<evidence type="ECO:0000256" key="3">
    <source>
        <dbReference type="ARBA" id="ARBA00023172"/>
    </source>
</evidence>
<dbReference type="GO" id="GO:0000018">
    <property type="term" value="P:regulation of DNA recombination"/>
    <property type="evidence" value="ECO:0007669"/>
    <property type="project" value="TreeGrafter"/>
</dbReference>
<accession>A0AA96KT63</accession>
<evidence type="ECO:0000313" key="4">
    <source>
        <dbReference type="EMBL" id="WNO47538.1"/>
    </source>
</evidence>
<dbReference type="Pfam" id="PF04381">
    <property type="entry name" value="RdgC"/>
    <property type="match status" value="1"/>
</dbReference>
<dbReference type="EMBL" id="OR481006">
    <property type="protein sequence ID" value="WNO47538.1"/>
    <property type="molecule type" value="Genomic_DNA"/>
</dbReference>
<reference evidence="4" key="1">
    <citation type="submission" date="2023-08" db="EMBL/GenBank/DDBJ databases">
        <authorList>
            <person name="Nazir A."/>
        </authorList>
    </citation>
    <scope>NUCLEOTIDE SEQUENCE</scope>
</reference>
<name>A0AA96KT63_9CAUD</name>
<evidence type="ECO:0000256" key="2">
    <source>
        <dbReference type="ARBA" id="ARBA00022490"/>
    </source>
</evidence>
<dbReference type="InterPro" id="IPR007476">
    <property type="entry name" value="RdgC"/>
</dbReference>
<keyword evidence="2" id="KW-0963">Cytoplasm</keyword>
<dbReference type="GO" id="GO:0009295">
    <property type="term" value="C:nucleoid"/>
    <property type="evidence" value="ECO:0007669"/>
    <property type="project" value="UniProtKB-SubCell"/>
</dbReference>
<organism evidence="4">
    <name type="scientific">Staphylococcus phage vB_VibM_10AMN12</name>
    <dbReference type="NCBI Taxonomy" id="3076785"/>
    <lineage>
        <taxon>Viruses</taxon>
        <taxon>Duplodnaviria</taxon>
        <taxon>Heunggongvirae</taxon>
        <taxon>Uroviricota</taxon>
        <taxon>Caudoviricetes</taxon>
    </lineage>
</organism>
<protein>
    <submittedName>
        <fullName evidence="4">Uncharacterized protein</fullName>
    </submittedName>
</protein>
<dbReference type="PANTHER" id="PTHR38103">
    <property type="entry name" value="RECOMBINATION-ASSOCIATED PROTEIN RDGC"/>
    <property type="match status" value="1"/>
</dbReference>
<comment type="subcellular location">
    <subcellularLocation>
        <location evidence="1">Cytoplasm</location>
        <location evidence="1">Nucleoid</location>
    </subcellularLocation>
</comment>
<proteinExistence type="predicted"/>
<sequence length="290" mass="32805">MKAVSLYKFTQDSKFNTKDMFKEERFEAFKFSPCGELDKSKMGFVTNVVSGSYVDEINVEGNTFFIVTCRIQKKQPEKYLVDDYVEVKRVQYMVDTDKAPEKALLKEWRQEGFDYYLRQTFPKKPVDFTIAVRNDGVVFVEGKGNQAESNCALVRKALGTFPVTALETEVAVTDLLDEMVEKRVNDTITLGDKVELVDQEDIKHSLTKGSVYSSDAAEYVKDGMMVTGLGLNYDGMLSFFLNEDLVFDALKFDKDLLGEDPTDAGSFIIKLTEVNKAVNHILGKLKKEEG</sequence>
<dbReference type="GO" id="GO:0006310">
    <property type="term" value="P:DNA recombination"/>
    <property type="evidence" value="ECO:0007669"/>
    <property type="project" value="UniProtKB-KW"/>
</dbReference>
<keyword evidence="3" id="KW-0233">DNA recombination</keyword>
<dbReference type="PANTHER" id="PTHR38103:SF1">
    <property type="entry name" value="RECOMBINATION-ASSOCIATED PROTEIN RDGC"/>
    <property type="match status" value="1"/>
</dbReference>
<dbReference type="GO" id="GO:0003690">
    <property type="term" value="F:double-stranded DNA binding"/>
    <property type="evidence" value="ECO:0007669"/>
    <property type="project" value="TreeGrafter"/>
</dbReference>